<dbReference type="Proteomes" id="UP000199570">
    <property type="component" value="Unassembled WGS sequence"/>
</dbReference>
<dbReference type="EMBL" id="FNKJ01000003">
    <property type="protein sequence ID" value="SDR04919.1"/>
    <property type="molecule type" value="Genomic_DNA"/>
</dbReference>
<proteinExistence type="predicted"/>
<name>A0A1H1FW09_9PSED</name>
<protein>
    <submittedName>
        <fullName evidence="1">ABC-2 type transport system permease protein</fullName>
    </submittedName>
</protein>
<organism evidence="1 2">
    <name type="scientific">Pseudomonas moorei</name>
    <dbReference type="NCBI Taxonomy" id="395599"/>
    <lineage>
        <taxon>Bacteria</taxon>
        <taxon>Pseudomonadati</taxon>
        <taxon>Pseudomonadota</taxon>
        <taxon>Gammaproteobacteria</taxon>
        <taxon>Pseudomonadales</taxon>
        <taxon>Pseudomonadaceae</taxon>
        <taxon>Pseudomonas</taxon>
    </lineage>
</organism>
<gene>
    <name evidence="1" type="ORF">SAMN04490195_2926</name>
</gene>
<accession>A0A1H1FW09</accession>
<dbReference type="AlphaFoldDB" id="A0A1H1FW09"/>
<reference evidence="2" key="1">
    <citation type="submission" date="2016-10" db="EMBL/GenBank/DDBJ databases">
        <authorList>
            <person name="Varghese N."/>
            <person name="Submissions S."/>
        </authorList>
    </citation>
    <scope>NUCLEOTIDE SEQUENCE [LARGE SCALE GENOMIC DNA]</scope>
    <source>
        <strain evidence="2">BS3775</strain>
    </source>
</reference>
<sequence length="247" mass="28646">MTKNIWPRIFSLTSIFIKEQLKEPISLFWIMISPCAMFYFFAATRQDANYFSSNYITVSAWFYAYISSSVALFGFAFYIIGRRESGFTRSFIYSKDSKLIFLLSHFITYSLISTSYCATFYLMTKFPFGNYNLNELLNITLRFYVCFIMFCTLGAVFSWLPINFQNSNTLLSIFSFCMLILGVMSTATANHITDTLNLANPLTLASKIMEQGLQSNQPTTIAIVFLFTFTLFKTFKHLRINPVWSRY</sequence>
<keyword evidence="2" id="KW-1185">Reference proteome</keyword>
<evidence type="ECO:0000313" key="1">
    <source>
        <dbReference type="EMBL" id="SDR04919.1"/>
    </source>
</evidence>
<evidence type="ECO:0000313" key="2">
    <source>
        <dbReference type="Proteomes" id="UP000199570"/>
    </source>
</evidence>